<reference evidence="1 2" key="2">
    <citation type="journal article" date="2016" name="Genome Announc.">
        <title>Complete Genome Sequence of a Strain of Azospirillum thiophilum Isolated from a Sulfide Spring.</title>
        <authorList>
            <person name="Fomenkov A."/>
            <person name="Vincze T."/>
            <person name="Grabovich M."/>
            <person name="Anton B.P."/>
            <person name="Dubinina G."/>
            <person name="Orlova M."/>
            <person name="Belousova E."/>
            <person name="Roberts R.J."/>
        </authorList>
    </citation>
    <scope>NUCLEOTIDE SEQUENCE [LARGE SCALE GENOMIC DNA]</scope>
    <source>
        <strain evidence="1 2">BV-S</strain>
    </source>
</reference>
<dbReference type="AlphaFoldDB" id="A0AAC8W4T0"/>
<dbReference type="EMBL" id="CP012406">
    <property type="protein sequence ID" value="ALG75073.1"/>
    <property type="molecule type" value="Genomic_DNA"/>
</dbReference>
<evidence type="ECO:0000313" key="1">
    <source>
        <dbReference type="EMBL" id="ALG75073.1"/>
    </source>
</evidence>
<accession>A0AAC8W4T0</accession>
<organism evidence="1 2">
    <name type="scientific">Azospirillum thiophilum</name>
    <dbReference type="NCBI Taxonomy" id="528244"/>
    <lineage>
        <taxon>Bacteria</taxon>
        <taxon>Pseudomonadati</taxon>
        <taxon>Pseudomonadota</taxon>
        <taxon>Alphaproteobacteria</taxon>
        <taxon>Rhodospirillales</taxon>
        <taxon>Azospirillaceae</taxon>
        <taxon>Azospirillum</taxon>
    </lineage>
</organism>
<dbReference type="KEGG" id="ati:AL072_29350"/>
<protein>
    <submittedName>
        <fullName evidence="1">Uncharacterized protein</fullName>
    </submittedName>
</protein>
<keyword evidence="2" id="KW-1185">Reference proteome</keyword>
<dbReference type="Proteomes" id="UP000069935">
    <property type="component" value="Chromosome 6"/>
</dbReference>
<name>A0AAC8W4T0_9PROT</name>
<sequence>MTRIIDLIHRSGLDMPGVRPEVSATLAGLVAVERDHGTEKAVEATLSVFMTITATLGARHDPAAYDAGVMMLEGAARQLRQAKESLAAGCVPAGAVVKLGASTGHREGRA</sequence>
<reference evidence="2" key="1">
    <citation type="submission" date="2015-08" db="EMBL/GenBank/DDBJ databases">
        <title>Complete Genome Sequence of Azospirillum thiophilum BV-S.</title>
        <authorList>
            <person name="Fomenkov A."/>
            <person name="Vincze T."/>
            <person name="Grabovich M."/>
            <person name="Dubinina G."/>
            <person name="Orlova M."/>
            <person name="Belousova E."/>
            <person name="Roberts R.J."/>
        </authorList>
    </citation>
    <scope>NUCLEOTIDE SEQUENCE [LARGE SCALE GENOMIC DNA]</scope>
    <source>
        <strain evidence="2">BV-S</strain>
    </source>
</reference>
<dbReference type="RefSeq" id="WP_045585025.1">
    <property type="nucleotide sequence ID" value="NZ_CP012406.1"/>
</dbReference>
<evidence type="ECO:0000313" key="2">
    <source>
        <dbReference type="Proteomes" id="UP000069935"/>
    </source>
</evidence>
<proteinExistence type="predicted"/>
<gene>
    <name evidence="1" type="ORF">AL072_29350</name>
</gene>